<organism evidence="1 2">
    <name type="scientific">Aquarana catesbeiana</name>
    <name type="common">American bullfrog</name>
    <name type="synonym">Rana catesbeiana</name>
    <dbReference type="NCBI Taxonomy" id="8400"/>
    <lineage>
        <taxon>Eukaryota</taxon>
        <taxon>Metazoa</taxon>
        <taxon>Chordata</taxon>
        <taxon>Craniata</taxon>
        <taxon>Vertebrata</taxon>
        <taxon>Euteleostomi</taxon>
        <taxon>Amphibia</taxon>
        <taxon>Batrachia</taxon>
        <taxon>Anura</taxon>
        <taxon>Neobatrachia</taxon>
        <taxon>Ranoidea</taxon>
        <taxon>Ranidae</taxon>
        <taxon>Aquarana</taxon>
    </lineage>
</organism>
<evidence type="ECO:0000313" key="2">
    <source>
        <dbReference type="Proteomes" id="UP000228934"/>
    </source>
</evidence>
<name>A0A2G9RRI8_AQUCT</name>
<dbReference type="AlphaFoldDB" id="A0A2G9RRI8"/>
<dbReference type="EMBL" id="KV935473">
    <property type="protein sequence ID" value="PIO30385.1"/>
    <property type="molecule type" value="Genomic_DNA"/>
</dbReference>
<protein>
    <submittedName>
        <fullName evidence="1">Uncharacterized protein</fullName>
    </submittedName>
</protein>
<evidence type="ECO:0000313" key="1">
    <source>
        <dbReference type="EMBL" id="PIO30385.1"/>
    </source>
</evidence>
<proteinExistence type="predicted"/>
<dbReference type="OrthoDB" id="9384876at2759"/>
<dbReference type="Proteomes" id="UP000228934">
    <property type="component" value="Unassembled WGS sequence"/>
</dbReference>
<keyword evidence="2" id="KW-1185">Reference proteome</keyword>
<reference evidence="2" key="1">
    <citation type="journal article" date="2017" name="Nat. Commun.">
        <title>The North American bullfrog draft genome provides insight into hormonal regulation of long noncoding RNA.</title>
        <authorList>
            <person name="Hammond S.A."/>
            <person name="Warren R.L."/>
            <person name="Vandervalk B.P."/>
            <person name="Kucuk E."/>
            <person name="Khan H."/>
            <person name="Gibb E.A."/>
            <person name="Pandoh P."/>
            <person name="Kirk H."/>
            <person name="Zhao Y."/>
            <person name="Jones M."/>
            <person name="Mungall A.J."/>
            <person name="Coope R."/>
            <person name="Pleasance S."/>
            <person name="Moore R.A."/>
            <person name="Holt R.A."/>
            <person name="Round J.M."/>
            <person name="Ohora S."/>
            <person name="Walle B.V."/>
            <person name="Veldhoen N."/>
            <person name="Helbing C.C."/>
            <person name="Birol I."/>
        </authorList>
    </citation>
    <scope>NUCLEOTIDE SEQUENCE [LARGE SCALE GENOMIC DNA]</scope>
</reference>
<gene>
    <name evidence="1" type="ORF">AB205_0145570</name>
</gene>
<sequence>MCFYHFFQSSSDSVLDPHQLQAFNELCRLYKGTSRLALLTELCRSQSPEKSLSYHPSYGGVASSSVFQNENFQLHLAPPPIIDD</sequence>
<accession>A0A2G9RRI8</accession>